<name>A0A6L9JHL3_PHOLM</name>
<dbReference type="Proteomes" id="UP000479300">
    <property type="component" value="Unassembled WGS sequence"/>
</dbReference>
<proteinExistence type="predicted"/>
<organism evidence="1 2">
    <name type="scientific">Photorhabdus laumondii subsp. laumondii</name>
    <name type="common">Photorhabdus luminescens subsp. laumondii</name>
    <dbReference type="NCBI Taxonomy" id="141679"/>
    <lineage>
        <taxon>Bacteria</taxon>
        <taxon>Pseudomonadati</taxon>
        <taxon>Pseudomonadota</taxon>
        <taxon>Gammaproteobacteria</taxon>
        <taxon>Enterobacterales</taxon>
        <taxon>Morganellaceae</taxon>
        <taxon>Photorhabdus</taxon>
    </lineage>
</organism>
<dbReference type="GeneID" id="48848333"/>
<dbReference type="AlphaFoldDB" id="A0A6L9JHL3"/>
<evidence type="ECO:0000313" key="1">
    <source>
        <dbReference type="EMBL" id="NDL38778.1"/>
    </source>
</evidence>
<evidence type="ECO:0000313" key="2">
    <source>
        <dbReference type="Proteomes" id="UP000479300"/>
    </source>
</evidence>
<protein>
    <submittedName>
        <fullName evidence="1">Uncharacterized protein</fullName>
    </submittedName>
</protein>
<accession>A0A6L9JHL3</accession>
<dbReference type="RefSeq" id="WP_041380063.1">
    <property type="nucleotide sequence ID" value="NZ_CAWPHK010000014.1"/>
</dbReference>
<comment type="caution">
    <text evidence="1">The sequence shown here is derived from an EMBL/GenBank/DDBJ whole genome shotgun (WGS) entry which is preliminary data.</text>
</comment>
<sequence length="72" mass="8285">MSIIVEAHYFDRKLGVCYWLVFNFNMKFNMLTLTADIISGMTILEECSVVITATYSENVAMLSSRYFNRASL</sequence>
<reference evidence="1 2" key="1">
    <citation type="submission" date="2019-12" db="EMBL/GenBank/DDBJ databases">
        <title>Engineering Photorhabdus to improve their lethality against agricultural pests.</title>
        <authorList>
            <person name="Machado R.A.R."/>
        </authorList>
    </citation>
    <scope>NUCLEOTIDE SEQUENCE [LARGE SCALE GENOMIC DNA]</scope>
    <source>
        <strain evidence="1 2">EN01</strain>
    </source>
</reference>
<gene>
    <name evidence="1" type="ORF">GPY51_08295</name>
</gene>
<dbReference type="EMBL" id="WSFA01000015">
    <property type="protein sequence ID" value="NDL38778.1"/>
    <property type="molecule type" value="Genomic_DNA"/>
</dbReference>